<reference evidence="15" key="2">
    <citation type="submission" date="2016-10" db="EMBL/GenBank/DDBJ databases">
        <authorList>
            <person name="Geijer C."/>
            <person name="Jareborg N."/>
            <person name="Dainat J."/>
        </authorList>
    </citation>
    <scope>NUCLEOTIDE SEQUENCE [LARGE SCALE GENOMIC DNA]</scope>
    <source>
        <strain evidence="15">PYCC 4715</strain>
    </source>
</reference>
<evidence type="ECO:0000256" key="7">
    <source>
        <dbReference type="ARBA" id="ARBA00023010"/>
    </source>
</evidence>
<dbReference type="SUPFAM" id="SSF144122">
    <property type="entry name" value="Tim10-like"/>
    <property type="match status" value="1"/>
</dbReference>
<evidence type="ECO:0000256" key="8">
    <source>
        <dbReference type="ARBA" id="ARBA00023128"/>
    </source>
</evidence>
<keyword evidence="4 11" id="KW-0999">Mitochondrion inner membrane</keyword>
<keyword evidence="8 11" id="KW-0496">Mitochondrion</keyword>
<protein>
    <recommendedName>
        <fullName evidence="11">Mitochondrial import inner membrane translocase subunit</fullName>
    </recommendedName>
</protein>
<dbReference type="EMBL" id="LT635759">
    <property type="protein sequence ID" value="SGZ54295.1"/>
    <property type="molecule type" value="Genomic_DNA"/>
</dbReference>
<reference evidence="13 16" key="1">
    <citation type="submission" date="2016-10" db="EMBL/GenBank/DDBJ databases">
        <authorList>
            <person name="de Groot N.N."/>
        </authorList>
    </citation>
    <scope>NUCLEOTIDE SEQUENCE [LARGE SCALE GENOMIC DNA]</scope>
    <source>
        <strain evidence="14 16">CBS 141442</strain>
        <strain evidence="13">PYCC 4715</strain>
    </source>
</reference>
<gene>
    <name evidence="13" type="ORF">SAMEA4029009_CIC11G00000003870</name>
    <name evidence="14" type="ORF">SAMEA4029010_CIC11G00000003038</name>
</gene>
<evidence type="ECO:0000256" key="11">
    <source>
        <dbReference type="RuleBase" id="RU367043"/>
    </source>
</evidence>
<comment type="subcellular location">
    <subcellularLocation>
        <location evidence="11">Mitochondrion inner membrane</location>
        <topology evidence="11">Peripheral membrane protein</topology>
        <orientation evidence="11">Intermembrane side</orientation>
    </subcellularLocation>
</comment>
<evidence type="ECO:0000256" key="4">
    <source>
        <dbReference type="ARBA" id="ARBA00022792"/>
    </source>
</evidence>
<evidence type="ECO:0000256" key="2">
    <source>
        <dbReference type="ARBA" id="ARBA00022448"/>
    </source>
</evidence>
<dbReference type="AlphaFoldDB" id="A0A1L0DDZ6"/>
<evidence type="ECO:0000256" key="3">
    <source>
        <dbReference type="ARBA" id="ARBA00022723"/>
    </source>
</evidence>
<evidence type="ECO:0000313" key="14">
    <source>
        <dbReference type="EMBL" id="SGZ54295.1"/>
    </source>
</evidence>
<dbReference type="InterPro" id="IPR035427">
    <property type="entry name" value="Tim10-like_dom_sf"/>
</dbReference>
<evidence type="ECO:0000256" key="6">
    <source>
        <dbReference type="ARBA" id="ARBA00022927"/>
    </source>
</evidence>
<evidence type="ECO:0000313" key="16">
    <source>
        <dbReference type="Proteomes" id="UP000182334"/>
    </source>
</evidence>
<comment type="similarity">
    <text evidence="1 11">Belongs to the small Tim family.</text>
</comment>
<dbReference type="GO" id="GO:0005743">
    <property type="term" value="C:mitochondrial inner membrane"/>
    <property type="evidence" value="ECO:0007669"/>
    <property type="project" value="UniProtKB-SubCell"/>
</dbReference>
<accession>A0A1L0DDZ6</accession>
<keyword evidence="11" id="KW-0143">Chaperone</keyword>
<keyword evidence="10 11" id="KW-1015">Disulfide bond</keyword>
<dbReference type="Gene3D" id="1.10.287.810">
    <property type="entry name" value="Mitochondrial import inner membrane translocase subunit tim13 like domains"/>
    <property type="match status" value="1"/>
</dbReference>
<organism evidence="13 15">
    <name type="scientific">Sungouiella intermedia</name>
    <dbReference type="NCBI Taxonomy" id="45354"/>
    <lineage>
        <taxon>Eukaryota</taxon>
        <taxon>Fungi</taxon>
        <taxon>Dikarya</taxon>
        <taxon>Ascomycota</taxon>
        <taxon>Saccharomycotina</taxon>
        <taxon>Pichiomycetes</taxon>
        <taxon>Metschnikowiaceae</taxon>
        <taxon>Sungouiella</taxon>
    </lineage>
</organism>
<proteinExistence type="inferred from homology"/>
<keyword evidence="5" id="KW-0862">Zinc</keyword>
<dbReference type="Pfam" id="PF02953">
    <property type="entry name" value="zf-Tim10_DDP"/>
    <property type="match status" value="1"/>
</dbReference>
<evidence type="ECO:0000313" key="15">
    <source>
        <dbReference type="Proteomes" id="UP000182259"/>
    </source>
</evidence>
<dbReference type="Proteomes" id="UP000182259">
    <property type="component" value="Chromosome III"/>
</dbReference>
<evidence type="ECO:0000256" key="1">
    <source>
        <dbReference type="ARBA" id="ARBA00006720"/>
    </source>
</evidence>
<keyword evidence="2 11" id="KW-0813">Transport</keyword>
<dbReference type="EMBL" id="LT635766">
    <property type="protein sequence ID" value="SGZ54136.1"/>
    <property type="molecule type" value="Genomic_DNA"/>
</dbReference>
<feature type="domain" description="Tim10-like" evidence="12">
    <location>
        <begin position="24"/>
        <end position="83"/>
    </location>
</feature>
<keyword evidence="9" id="KW-0472">Membrane</keyword>
<dbReference type="PANTHER" id="PTHR11038:SF18">
    <property type="entry name" value="MITOCHONDRIAL IMPORT INNER MEMBRANE TRANSLOCASE SUBUNIT TIM12"/>
    <property type="match status" value="1"/>
</dbReference>
<evidence type="ECO:0000313" key="13">
    <source>
        <dbReference type="EMBL" id="SGZ54136.1"/>
    </source>
</evidence>
<dbReference type="PANTHER" id="PTHR11038">
    <property type="entry name" value="MITOCHONDRIAL IMPORT INNER MEMBRANE TRANSLOCASE SUBUNIT TIM10"/>
    <property type="match status" value="1"/>
</dbReference>
<dbReference type="OrthoDB" id="274922at2759"/>
<keyword evidence="6 11" id="KW-0653">Protein transport</keyword>
<sequence length="104" mass="11677">MSYFLGNTSQYSYVEVNPEKVKLADVQFTVVASTFNRLLARCLEKCIAHEYGESELNTGEASCVDRCVAKYVKANALIGQQVQYAMRPDTMPEYQKVASMLPPK</sequence>
<dbReference type="GO" id="GO:0045039">
    <property type="term" value="P:protein insertion into mitochondrial inner membrane"/>
    <property type="evidence" value="ECO:0007669"/>
    <property type="project" value="TreeGrafter"/>
</dbReference>
<keyword evidence="16" id="KW-1185">Reference proteome</keyword>
<dbReference type="InterPro" id="IPR004217">
    <property type="entry name" value="Tim10-like"/>
</dbReference>
<comment type="subunit">
    <text evidence="11">Heterohexamer.</text>
</comment>
<dbReference type="GO" id="GO:0046872">
    <property type="term" value="F:metal ion binding"/>
    <property type="evidence" value="ECO:0007669"/>
    <property type="project" value="UniProtKB-KW"/>
</dbReference>
<evidence type="ECO:0000256" key="9">
    <source>
        <dbReference type="ARBA" id="ARBA00023136"/>
    </source>
</evidence>
<comment type="function">
    <text evidence="11">Mitochondrial intermembrane chaperone that participates in the import and insertion of some multi-pass transmembrane proteins into the mitochondrial inner membrane. Also required for the transfer of beta-barrel precursors from the TOM complex to the sorting and assembly machinery (SAM complex) of the outer membrane. Acts as a chaperone-like protein that protects the hydrophobic precursors from aggregation and guide them through the mitochondrial intermembrane space.</text>
</comment>
<keyword evidence="3" id="KW-0479">Metal-binding</keyword>
<name>A0A1L0DDZ6_9ASCO</name>
<dbReference type="GO" id="GO:0015031">
    <property type="term" value="P:protein transport"/>
    <property type="evidence" value="ECO:0007669"/>
    <property type="project" value="UniProtKB-KW"/>
</dbReference>
<evidence type="ECO:0000256" key="5">
    <source>
        <dbReference type="ARBA" id="ARBA00022833"/>
    </source>
</evidence>
<evidence type="ECO:0000256" key="10">
    <source>
        <dbReference type="ARBA" id="ARBA00023157"/>
    </source>
</evidence>
<dbReference type="STRING" id="45354.A0A1L0DDZ6"/>
<keyword evidence="7 11" id="KW-0811">Translocation</keyword>
<dbReference type="Proteomes" id="UP000182334">
    <property type="component" value="Chromosome IV"/>
</dbReference>
<evidence type="ECO:0000259" key="12">
    <source>
        <dbReference type="Pfam" id="PF02953"/>
    </source>
</evidence>
<comment type="domain">
    <text evidence="11">The twin CX3C motif contains 4 conserved Cys residues that form 2 disulfide bonds in the mitochondrial intermembrane space.</text>
</comment>